<dbReference type="SUPFAM" id="SSF52540">
    <property type="entry name" value="P-loop containing nucleoside triphosphate hydrolases"/>
    <property type="match status" value="1"/>
</dbReference>
<evidence type="ECO:0000313" key="3">
    <source>
        <dbReference type="Proteomes" id="UP000035722"/>
    </source>
</evidence>
<dbReference type="PRINTS" id="PR00038">
    <property type="entry name" value="HTHLUXR"/>
</dbReference>
<dbReference type="EMBL" id="CAQI01000042">
    <property type="protein sequence ID" value="CCQ46126.1"/>
    <property type="molecule type" value="Genomic_DNA"/>
</dbReference>
<dbReference type="InterPro" id="IPR027417">
    <property type="entry name" value="P-loop_NTPase"/>
</dbReference>
<dbReference type="Pfam" id="PF00196">
    <property type="entry name" value="GerE"/>
    <property type="match status" value="1"/>
</dbReference>
<dbReference type="PROSITE" id="PS50043">
    <property type="entry name" value="HTH_LUXR_2"/>
    <property type="match status" value="1"/>
</dbReference>
<dbReference type="PANTHER" id="PTHR47691">
    <property type="entry name" value="REGULATOR-RELATED"/>
    <property type="match status" value="1"/>
</dbReference>
<dbReference type="Gene3D" id="1.10.10.10">
    <property type="entry name" value="Winged helix-like DNA-binding domain superfamily/Winged helix DNA-binding domain"/>
    <property type="match status" value="1"/>
</dbReference>
<accession>A0A024H324</accession>
<dbReference type="InterPro" id="IPR036388">
    <property type="entry name" value="WH-like_DNA-bd_sf"/>
</dbReference>
<evidence type="ECO:0000259" key="1">
    <source>
        <dbReference type="PROSITE" id="PS50043"/>
    </source>
</evidence>
<dbReference type="Pfam" id="PF13401">
    <property type="entry name" value="AAA_22"/>
    <property type="match status" value="1"/>
</dbReference>
<dbReference type="RefSeq" id="WP_050055064.1">
    <property type="nucleotide sequence ID" value="NZ_CAQI01000042.1"/>
</dbReference>
<protein>
    <submittedName>
        <fullName evidence="2">Bacterial regulatory s, luxR family protein</fullName>
        <ecNumber evidence="2">2.7.11.1</ecNumber>
    </submittedName>
</protein>
<dbReference type="Proteomes" id="UP000035722">
    <property type="component" value="Unassembled WGS sequence"/>
</dbReference>
<dbReference type="InterPro" id="IPR011990">
    <property type="entry name" value="TPR-like_helical_dom_sf"/>
</dbReference>
<reference evidence="3" key="1">
    <citation type="journal article" date="2014" name="Genome Announc.">
        <title>Genome Sequence of Arthrobacter siccitolerans 4J27, a Xeroprotectant-Producing Desiccation-Tolerant Microorganism.</title>
        <authorList>
            <person name="Manzanera M."/>
            <person name="Santa-Cruz-Calvo L."/>
            <person name="Vilchez J.I."/>
            <person name="Garcia-Fontana C."/>
            <person name="Silva-Castro G.A."/>
            <person name="Calvo C."/>
            <person name="Gonzalez-Lopez J."/>
        </authorList>
    </citation>
    <scope>NUCLEOTIDE SEQUENCE [LARGE SCALE GENOMIC DNA]</scope>
    <source>
        <strain evidence="3">4J27</strain>
    </source>
</reference>
<dbReference type="EC" id="2.7.11.1" evidence="2"/>
<feature type="domain" description="HTH luxR-type" evidence="1">
    <location>
        <begin position="714"/>
        <end position="779"/>
    </location>
</feature>
<dbReference type="InterPro" id="IPR016032">
    <property type="entry name" value="Sig_transdc_resp-reg_C-effctor"/>
</dbReference>
<dbReference type="GO" id="GO:0003677">
    <property type="term" value="F:DNA binding"/>
    <property type="evidence" value="ECO:0007669"/>
    <property type="project" value="InterPro"/>
</dbReference>
<gene>
    <name evidence="2" type="ORF">ARTSIC4J27_2086</name>
</gene>
<dbReference type="GO" id="GO:0004674">
    <property type="term" value="F:protein serine/threonine kinase activity"/>
    <property type="evidence" value="ECO:0007669"/>
    <property type="project" value="UniProtKB-EC"/>
</dbReference>
<dbReference type="InterPro" id="IPR000792">
    <property type="entry name" value="Tscrpt_reg_LuxR_C"/>
</dbReference>
<dbReference type="OrthoDB" id="3691954at2"/>
<dbReference type="SMART" id="SM00421">
    <property type="entry name" value="HTH_LUXR"/>
    <property type="match status" value="1"/>
</dbReference>
<dbReference type="PANTHER" id="PTHR47691:SF3">
    <property type="entry name" value="HTH-TYPE TRANSCRIPTIONAL REGULATOR RV0890C-RELATED"/>
    <property type="match status" value="1"/>
</dbReference>
<dbReference type="InterPro" id="IPR049945">
    <property type="entry name" value="AAA_22"/>
</dbReference>
<dbReference type="PROSITE" id="PS00622">
    <property type="entry name" value="HTH_LUXR_1"/>
    <property type="match status" value="1"/>
</dbReference>
<dbReference type="SUPFAM" id="SSF48452">
    <property type="entry name" value="TPR-like"/>
    <property type="match status" value="1"/>
</dbReference>
<dbReference type="Gene3D" id="3.40.50.300">
    <property type="entry name" value="P-loop containing nucleotide triphosphate hydrolases"/>
    <property type="match status" value="1"/>
</dbReference>
<organism evidence="2 3">
    <name type="scientific">Pseudarthrobacter siccitolerans</name>
    <dbReference type="NCBI Taxonomy" id="861266"/>
    <lineage>
        <taxon>Bacteria</taxon>
        <taxon>Bacillati</taxon>
        <taxon>Actinomycetota</taxon>
        <taxon>Actinomycetes</taxon>
        <taxon>Micrococcales</taxon>
        <taxon>Micrococcaceae</taxon>
        <taxon>Pseudarthrobacter</taxon>
    </lineage>
</organism>
<proteinExistence type="predicted"/>
<keyword evidence="3" id="KW-1185">Reference proteome</keyword>
<comment type="caution">
    <text evidence="2">The sequence shown here is derived from an EMBL/GenBank/DDBJ whole genome shotgun (WGS) entry which is preliminary data.</text>
</comment>
<dbReference type="STRING" id="861266.ARTSIC4J27_2086"/>
<dbReference type="AlphaFoldDB" id="A0A024H324"/>
<dbReference type="CDD" id="cd06170">
    <property type="entry name" value="LuxR_C_like"/>
    <property type="match status" value="1"/>
</dbReference>
<dbReference type="GO" id="GO:0016887">
    <property type="term" value="F:ATP hydrolysis activity"/>
    <property type="evidence" value="ECO:0007669"/>
    <property type="project" value="InterPro"/>
</dbReference>
<name>A0A024H324_9MICC</name>
<evidence type="ECO:0000313" key="2">
    <source>
        <dbReference type="EMBL" id="CCQ46126.1"/>
    </source>
</evidence>
<dbReference type="Gene3D" id="1.25.40.10">
    <property type="entry name" value="Tetratricopeptide repeat domain"/>
    <property type="match status" value="1"/>
</dbReference>
<dbReference type="PRINTS" id="PR00364">
    <property type="entry name" value="DISEASERSIST"/>
</dbReference>
<keyword evidence="2" id="KW-0808">Transferase</keyword>
<dbReference type="GO" id="GO:0006355">
    <property type="term" value="P:regulation of DNA-templated transcription"/>
    <property type="evidence" value="ECO:0007669"/>
    <property type="project" value="InterPro"/>
</dbReference>
<dbReference type="SUPFAM" id="SSF46894">
    <property type="entry name" value="C-terminal effector domain of the bipartite response regulators"/>
    <property type="match status" value="1"/>
</dbReference>
<sequence>MTEAKGPGNLRLQLTNFVGRRKDIANVRDAMAESRLVTLIGPGGVGKTRLALHVGMMVRASFEDGVWLVDLAPLTDPALVPEALMSALEIRTTSTQSVADQLSAHLSQRHLLVILDNCEHVLPGCRLLVEKLLENSPRLSILATSRERLGVKGERILPVLPFELPQANEVLDETAVRRIDSLAFLHDRARASSPDFRITNENIAAAAELCIQLDGIPLALELAASRLRSLSVRQLLERLKSRFAILTSGSPTAPPRQQTLRALIDWSYERCSSEEKVLWRRMSVFAGSADLDAIERTCSDEILSQSSILEVVDSLVSKSILIAIVTPKSVRYQVLETIRQYGLERAQDAGEEAALRRRHLQYYLELSQSSAEEFWSQEQNIWISRLRVEHENIRAALTYCTARMESSDVLALQLVTALRFHWMVGGFVSEGRRWLDLVLAASTEHDIEKCRALCVAAWMASVQGDLAGSHQRLTECTLLLEELRAAGKISEPDFDDIETQIQIWSGSLLLFGGNPSAAAATFEKALARSRAANRIEGTMLVLFQLSTTYALMGDFPKAEEVSGESIAISDTVGETYAKSLTLWSKAYCAWAQGNPEGALEYAHQSLARALVFDDKVVTALNLEVVSSALAEQTKYEDAAVIQGVASRVWEAVESSIDSFGPDLAGAHDRWAKRAHKALGPRTYREALARGYRMSPEEVRARVLGFKVSEQDSASDREAGALTKRQRQVATLIADGQSNREIADNLVLSTRTVEGHVESILSKLGMTSRTQIASWMNRRSVPDR</sequence>